<dbReference type="Proteomes" id="UP001149165">
    <property type="component" value="Unassembled WGS sequence"/>
</dbReference>
<keyword evidence="3" id="KW-1185">Reference proteome</keyword>
<accession>A0A9W9K5U4</accession>
<dbReference type="Pfam" id="PF22936">
    <property type="entry name" value="Pol_BBD"/>
    <property type="match status" value="1"/>
</dbReference>
<reference evidence="2" key="1">
    <citation type="submission" date="2022-11" db="EMBL/GenBank/DDBJ databases">
        <authorList>
            <person name="Petersen C."/>
        </authorList>
    </citation>
    <scope>NUCLEOTIDE SEQUENCE</scope>
    <source>
        <strain evidence="2">IBT 30069</strain>
    </source>
</reference>
<name>A0A9W9K5U4_9EURO</name>
<organism evidence="2 3">
    <name type="scientific">Penicillium angulare</name>
    <dbReference type="NCBI Taxonomy" id="116970"/>
    <lineage>
        <taxon>Eukaryota</taxon>
        <taxon>Fungi</taxon>
        <taxon>Dikarya</taxon>
        <taxon>Ascomycota</taxon>
        <taxon>Pezizomycotina</taxon>
        <taxon>Eurotiomycetes</taxon>
        <taxon>Eurotiomycetidae</taxon>
        <taxon>Eurotiales</taxon>
        <taxon>Aspergillaceae</taxon>
        <taxon>Penicillium</taxon>
    </lineage>
</organism>
<protein>
    <recommendedName>
        <fullName evidence="1">Retrovirus-related Pol polyprotein from transposon TNT 1-94-like beta-barrel domain-containing protein</fullName>
    </recommendedName>
</protein>
<proteinExistence type="predicted"/>
<evidence type="ECO:0000313" key="3">
    <source>
        <dbReference type="Proteomes" id="UP001149165"/>
    </source>
</evidence>
<gene>
    <name evidence="2" type="ORF">N7456_010045</name>
</gene>
<evidence type="ECO:0000259" key="1">
    <source>
        <dbReference type="Pfam" id="PF22936"/>
    </source>
</evidence>
<dbReference type="EMBL" id="JAPQKH010000006">
    <property type="protein sequence ID" value="KAJ5094184.1"/>
    <property type="molecule type" value="Genomic_DNA"/>
</dbReference>
<sequence>MDTTNQLEPCQSQRVLLDTGASSNTCRHADLFLNMKPSSHRFLIGGGEMIAQGKGTIRLSCKTTNGWLDLEFPDTYYVPDRFNNTDIILSFPRFVEITGARFRQTESVPYLTVKIGSNQLMIHSKRGKPYMILPHRAECQCGHQA</sequence>
<feature type="domain" description="Retrovirus-related Pol polyprotein from transposon TNT 1-94-like beta-barrel" evidence="1">
    <location>
        <begin position="16"/>
        <end position="83"/>
    </location>
</feature>
<comment type="caution">
    <text evidence="2">The sequence shown here is derived from an EMBL/GenBank/DDBJ whole genome shotgun (WGS) entry which is preliminary data.</text>
</comment>
<dbReference type="AlphaFoldDB" id="A0A9W9K5U4"/>
<reference evidence="2" key="2">
    <citation type="journal article" date="2023" name="IMA Fungus">
        <title>Comparative genomic study of the Penicillium genus elucidates a diverse pangenome and 15 lateral gene transfer events.</title>
        <authorList>
            <person name="Petersen C."/>
            <person name="Sorensen T."/>
            <person name="Nielsen M.R."/>
            <person name="Sondergaard T.E."/>
            <person name="Sorensen J.L."/>
            <person name="Fitzpatrick D.A."/>
            <person name="Frisvad J.C."/>
            <person name="Nielsen K.L."/>
        </authorList>
    </citation>
    <scope>NUCLEOTIDE SEQUENCE</scope>
    <source>
        <strain evidence="2">IBT 30069</strain>
    </source>
</reference>
<dbReference type="InterPro" id="IPR054722">
    <property type="entry name" value="PolX-like_BBD"/>
</dbReference>
<evidence type="ECO:0000313" key="2">
    <source>
        <dbReference type="EMBL" id="KAJ5094184.1"/>
    </source>
</evidence>